<evidence type="ECO:0000313" key="3">
    <source>
        <dbReference type="Proteomes" id="UP001642484"/>
    </source>
</evidence>
<name>A0ABP0NMH0_9DINO</name>
<gene>
    <name evidence="2" type="ORF">CCMP2556_LOCUS31790</name>
</gene>
<keyword evidence="1" id="KW-0732">Signal</keyword>
<proteinExistence type="predicted"/>
<evidence type="ECO:0000256" key="1">
    <source>
        <dbReference type="SAM" id="SignalP"/>
    </source>
</evidence>
<feature type="chain" id="PRO_5045398046" evidence="1">
    <location>
        <begin position="17"/>
        <end position="254"/>
    </location>
</feature>
<feature type="signal peptide" evidence="1">
    <location>
        <begin position="1"/>
        <end position="16"/>
    </location>
</feature>
<dbReference type="EMBL" id="CAXAMN010021940">
    <property type="protein sequence ID" value="CAK9064686.1"/>
    <property type="molecule type" value="Genomic_DNA"/>
</dbReference>
<organism evidence="2 3">
    <name type="scientific">Durusdinium trenchii</name>
    <dbReference type="NCBI Taxonomy" id="1381693"/>
    <lineage>
        <taxon>Eukaryota</taxon>
        <taxon>Sar</taxon>
        <taxon>Alveolata</taxon>
        <taxon>Dinophyceae</taxon>
        <taxon>Suessiales</taxon>
        <taxon>Symbiodiniaceae</taxon>
        <taxon>Durusdinium</taxon>
    </lineage>
</organism>
<accession>A0ABP0NMH0</accession>
<comment type="caution">
    <text evidence="2">The sequence shown here is derived from an EMBL/GenBank/DDBJ whole genome shotgun (WGS) entry which is preliminary data.</text>
</comment>
<reference evidence="2 3" key="1">
    <citation type="submission" date="2024-02" db="EMBL/GenBank/DDBJ databases">
        <authorList>
            <person name="Chen Y."/>
            <person name="Shah S."/>
            <person name="Dougan E. K."/>
            <person name="Thang M."/>
            <person name="Chan C."/>
        </authorList>
    </citation>
    <scope>NUCLEOTIDE SEQUENCE [LARGE SCALE GENOMIC DNA]</scope>
</reference>
<protein>
    <submittedName>
        <fullName evidence="2">Uncharacterized protein</fullName>
    </submittedName>
</protein>
<sequence length="254" mass="27587">MRHCALPAALLAVVTGEGNPSCWQEGFSYSLCCGEQYGPNGNEECWDGMHTFKTCCISGDSFASSENFDDLMTRGSTGDASVLPAIMQLLSTGGEDCPSVAGQCEGAEGISGAQWKAFFEASSVSKFMRLQPFPPDGDPRELWSLCCANRTISVTEHAERLWPRCRAGAAALVMAVLPQLELRLGQESAMEGLEVAGRMAEQLEAEADCKWLYQTNRAAWSHFTWFLSEAKPGEQFLGEGDMFGWMGCTKNGGF</sequence>
<keyword evidence="3" id="KW-1185">Reference proteome</keyword>
<evidence type="ECO:0000313" key="2">
    <source>
        <dbReference type="EMBL" id="CAK9064686.1"/>
    </source>
</evidence>
<dbReference type="Proteomes" id="UP001642484">
    <property type="component" value="Unassembled WGS sequence"/>
</dbReference>